<comment type="similarity">
    <text evidence="1">Belongs to the protein kinase superfamily. CAMK Ser/Thr protein kinase family. CaMK subfamily.</text>
</comment>
<evidence type="ECO:0000256" key="10">
    <source>
        <dbReference type="ARBA" id="ARBA00048679"/>
    </source>
</evidence>
<dbReference type="InterPro" id="IPR058594">
    <property type="entry name" value="PB1-like_dom_pln"/>
</dbReference>
<evidence type="ECO:0000256" key="4">
    <source>
        <dbReference type="ARBA" id="ARBA00022679"/>
    </source>
</evidence>
<dbReference type="InterPro" id="IPR011992">
    <property type="entry name" value="EF-hand-dom_pair"/>
</dbReference>
<dbReference type="InterPro" id="IPR008271">
    <property type="entry name" value="Ser/Thr_kinase_AS"/>
</dbReference>
<dbReference type="SUPFAM" id="SSF47473">
    <property type="entry name" value="EF-hand"/>
    <property type="match status" value="1"/>
</dbReference>
<evidence type="ECO:0000256" key="1">
    <source>
        <dbReference type="ARBA" id="ARBA00005354"/>
    </source>
</evidence>
<proteinExistence type="inferred from homology"/>
<dbReference type="FunFam" id="1.10.238.10:FF:000085">
    <property type="entry name" value="CDPK-related kinase 1"/>
    <property type="match status" value="1"/>
</dbReference>
<comment type="caution">
    <text evidence="14">The sequence shown here is derived from an EMBL/GenBank/DDBJ whole genome shotgun (WGS) entry which is preliminary data.</text>
</comment>
<keyword evidence="7 14" id="KW-0418">Kinase</keyword>
<dbReference type="STRING" id="35608.A0A2U1NMS5"/>
<dbReference type="Gene3D" id="1.10.238.10">
    <property type="entry name" value="EF-hand"/>
    <property type="match status" value="2"/>
</dbReference>
<dbReference type="EMBL" id="PKPP01002512">
    <property type="protein sequence ID" value="PWA74781.1"/>
    <property type="molecule type" value="Genomic_DNA"/>
</dbReference>
<feature type="binding site" evidence="11">
    <location>
        <position position="627"/>
    </location>
    <ligand>
        <name>ATP</name>
        <dbReference type="ChEBI" id="CHEBI:30616"/>
    </ligand>
</feature>
<evidence type="ECO:0000313" key="14">
    <source>
        <dbReference type="EMBL" id="PWA74781.1"/>
    </source>
</evidence>
<keyword evidence="3" id="KW-0723">Serine/threonine-protein kinase</keyword>
<keyword evidence="6 11" id="KW-0547">Nucleotide-binding</keyword>
<dbReference type="InterPro" id="IPR011009">
    <property type="entry name" value="Kinase-like_dom_sf"/>
</dbReference>
<keyword evidence="4" id="KW-0808">Transferase</keyword>
<dbReference type="OrthoDB" id="40902at2759"/>
<accession>A0A2U1NMS5</accession>
<dbReference type="AlphaFoldDB" id="A0A2U1NMS5"/>
<dbReference type="InterPro" id="IPR017441">
    <property type="entry name" value="Protein_kinase_ATP_BS"/>
</dbReference>
<dbReference type="GO" id="GO:0005524">
    <property type="term" value="F:ATP binding"/>
    <property type="evidence" value="ECO:0007669"/>
    <property type="project" value="UniProtKB-UniRule"/>
</dbReference>
<evidence type="ECO:0000256" key="9">
    <source>
        <dbReference type="ARBA" id="ARBA00047899"/>
    </source>
</evidence>
<dbReference type="PROSITE" id="PS00107">
    <property type="entry name" value="PROTEIN_KINASE_ATP"/>
    <property type="match status" value="1"/>
</dbReference>
<dbReference type="Pfam" id="PF03108">
    <property type="entry name" value="DBD_Tnp_Mut"/>
    <property type="match status" value="1"/>
</dbReference>
<dbReference type="SUPFAM" id="SSF56112">
    <property type="entry name" value="Protein kinase-like (PK-like)"/>
    <property type="match status" value="1"/>
</dbReference>
<comment type="catalytic activity">
    <reaction evidence="9">
        <text>L-threonyl-[protein] + ATP = O-phospho-L-threonyl-[protein] + ADP + H(+)</text>
        <dbReference type="Rhea" id="RHEA:46608"/>
        <dbReference type="Rhea" id="RHEA-COMP:11060"/>
        <dbReference type="Rhea" id="RHEA-COMP:11605"/>
        <dbReference type="ChEBI" id="CHEBI:15378"/>
        <dbReference type="ChEBI" id="CHEBI:30013"/>
        <dbReference type="ChEBI" id="CHEBI:30616"/>
        <dbReference type="ChEBI" id="CHEBI:61977"/>
        <dbReference type="ChEBI" id="CHEBI:456216"/>
        <dbReference type="EC" id="2.7.11.1"/>
    </reaction>
</comment>
<keyword evidence="5" id="KW-0677">Repeat</keyword>
<dbReference type="InterPro" id="IPR050205">
    <property type="entry name" value="CDPK_Ser/Thr_kinases"/>
</dbReference>
<dbReference type="Gene3D" id="1.10.510.10">
    <property type="entry name" value="Transferase(Phosphotransferase) domain 1"/>
    <property type="match status" value="1"/>
</dbReference>
<gene>
    <name evidence="14" type="ORF">CTI12_AA249260</name>
</gene>
<dbReference type="CDD" id="cd05117">
    <property type="entry name" value="STKc_CAMK"/>
    <property type="match status" value="1"/>
</dbReference>
<comment type="catalytic activity">
    <reaction evidence="10">
        <text>L-seryl-[protein] + ATP = O-phospho-L-seryl-[protein] + ADP + H(+)</text>
        <dbReference type="Rhea" id="RHEA:17989"/>
        <dbReference type="Rhea" id="RHEA-COMP:9863"/>
        <dbReference type="Rhea" id="RHEA-COMP:11604"/>
        <dbReference type="ChEBI" id="CHEBI:15378"/>
        <dbReference type="ChEBI" id="CHEBI:29999"/>
        <dbReference type="ChEBI" id="CHEBI:30616"/>
        <dbReference type="ChEBI" id="CHEBI:83421"/>
        <dbReference type="ChEBI" id="CHEBI:456216"/>
        <dbReference type="EC" id="2.7.11.1"/>
    </reaction>
</comment>
<sequence>MVTGIQEWYFRKADSTFNPHVVYANHPEVFSIKVYHGGCFTPSPNRRYFGGKIHYVDLLDIESFNVDVIHSIVKMLKYDPRDIMFYHFKIPDRSLDWGLRALASDDDVNNLAQYVKDNKVIDVFIEHGETTVESYYMPKFRESAQIRELNENVEVVDLDEGQVDRTVVTKTHKKWKSLGLQKGRKMLAIEWLGQVDTELLGQDNVELNDGADGDEGIGVDNEQDTDGDEGLGVENEQDTHGAGFRQDNDVTEDDVEDDVEELVDEEHIIEELDVNMGGFAFTVESEHETEVDPLRPTVNLQEDDLEVIDYDSFESDVGEDVVDSSRKKALRELKRKGKGDGNIENYFFVGQEFPNREEAKKRIKAHAVESRRQISIVKNDNVRVRAKCQGIIPTLGDADMASFGMTKAKGVTINEGSQQKNTKDKLSKDASIKGKGKKVITEEEKSKKECPWYLYLAKADSGKCESMGLCHGKPNQTLESHLENSTFPNEIEPATLNSQNSQNGKSAFPYYSPSPFHNSSAFKNSPANSSSVISTPLRIFKRSFAPPSPAKHIRSLLARRHGSVKPNEASIPEGNEFEVGLDKNFGYSKQLLSHYELGEEVGRGHFGYTCTAKGKKGSMKGHEVAVKVIPKSKMTTVIAIEDARREVKILRALTGHDNLVQFYDAYEDDDNVYIVMELCKGGELLDRILARGGKYSEEDAKAVMVQILRVTAYCHLQGVVHRDLKPENFLFTSKDEHSLLKAIDFGLSDYVKPDERLNDIVGSAYYVAPEVLHRSYGTEADMWSIGVIAYILLCGSRPFWARTESGIFRAVLKADPNFEEAPWPTLSSDAVDFVKRLLNKDYRKRLTASQALSHPWLASYHDVRIPLDMIIYKTVKAYICSSPLRKAALGAVAKTLSVTELGYLRDQFMSLGPSKSGFISMQNFKSALMKNCTDAVKDSRVLDFVHMVSSLQYKKFDFEEFGAAAISIHQLEAMDNWEQLARRAYELFEKDGNRPIMIEELASELGLSPSIPVHVVLQDWIRHADGKLSFLGFIRLLHGASSRAFQKA</sequence>
<feature type="region of interest" description="Disordered" evidence="12">
    <location>
        <begin position="205"/>
        <end position="255"/>
    </location>
</feature>
<reference evidence="14 15" key="1">
    <citation type="journal article" date="2018" name="Mol. Plant">
        <title>The genome of Artemisia annua provides insight into the evolution of Asteraceae family and artemisinin biosynthesis.</title>
        <authorList>
            <person name="Shen Q."/>
            <person name="Zhang L."/>
            <person name="Liao Z."/>
            <person name="Wang S."/>
            <person name="Yan T."/>
            <person name="Shi P."/>
            <person name="Liu M."/>
            <person name="Fu X."/>
            <person name="Pan Q."/>
            <person name="Wang Y."/>
            <person name="Lv Z."/>
            <person name="Lu X."/>
            <person name="Zhang F."/>
            <person name="Jiang W."/>
            <person name="Ma Y."/>
            <person name="Chen M."/>
            <person name="Hao X."/>
            <person name="Li L."/>
            <person name="Tang Y."/>
            <person name="Lv G."/>
            <person name="Zhou Y."/>
            <person name="Sun X."/>
            <person name="Brodelius P.E."/>
            <person name="Rose J.K.C."/>
            <person name="Tang K."/>
        </authorList>
    </citation>
    <scope>NUCLEOTIDE SEQUENCE [LARGE SCALE GENOMIC DNA]</scope>
    <source>
        <strain evidence="15">cv. Huhao1</strain>
        <tissue evidence="14">Leaf</tissue>
    </source>
</reference>
<dbReference type="SMART" id="SM00220">
    <property type="entry name" value="S_TKc"/>
    <property type="match status" value="1"/>
</dbReference>
<dbReference type="Pfam" id="PF00069">
    <property type="entry name" value="Pkinase"/>
    <property type="match status" value="1"/>
</dbReference>
<dbReference type="Pfam" id="PF26130">
    <property type="entry name" value="PB1-like"/>
    <property type="match status" value="1"/>
</dbReference>
<dbReference type="EC" id="2.7.11.1" evidence="2"/>
<evidence type="ECO:0000256" key="7">
    <source>
        <dbReference type="ARBA" id="ARBA00022777"/>
    </source>
</evidence>
<evidence type="ECO:0000256" key="12">
    <source>
        <dbReference type="SAM" id="MobiDB-lite"/>
    </source>
</evidence>
<dbReference type="Gene3D" id="3.30.200.20">
    <property type="entry name" value="Phosphorylase Kinase, domain 1"/>
    <property type="match status" value="1"/>
</dbReference>
<dbReference type="PROSITE" id="PS50011">
    <property type="entry name" value="PROTEIN_KINASE_DOM"/>
    <property type="match status" value="1"/>
</dbReference>
<dbReference type="InterPro" id="IPR004332">
    <property type="entry name" value="Transposase_MuDR"/>
</dbReference>
<protein>
    <recommendedName>
        <fullName evidence="2">non-specific serine/threonine protein kinase</fullName>
        <ecNumber evidence="2">2.7.11.1</ecNumber>
    </recommendedName>
</protein>
<evidence type="ECO:0000259" key="13">
    <source>
        <dbReference type="PROSITE" id="PS50011"/>
    </source>
</evidence>
<dbReference type="Proteomes" id="UP000245207">
    <property type="component" value="Unassembled WGS sequence"/>
</dbReference>
<dbReference type="GO" id="GO:0004674">
    <property type="term" value="F:protein serine/threonine kinase activity"/>
    <property type="evidence" value="ECO:0007669"/>
    <property type="project" value="UniProtKB-KW"/>
</dbReference>
<feature type="compositionally biased region" description="Acidic residues" evidence="12">
    <location>
        <begin position="209"/>
        <end position="231"/>
    </location>
</feature>
<evidence type="ECO:0000256" key="6">
    <source>
        <dbReference type="ARBA" id="ARBA00022741"/>
    </source>
</evidence>
<dbReference type="FunFam" id="1.10.510.10:FF:001864">
    <property type="entry name" value="Calcium-dependent protein kinase SK5"/>
    <property type="match status" value="1"/>
</dbReference>
<evidence type="ECO:0000256" key="2">
    <source>
        <dbReference type="ARBA" id="ARBA00012513"/>
    </source>
</evidence>
<dbReference type="InterPro" id="IPR000719">
    <property type="entry name" value="Prot_kinase_dom"/>
</dbReference>
<organism evidence="14 15">
    <name type="scientific">Artemisia annua</name>
    <name type="common">Sweet wormwood</name>
    <dbReference type="NCBI Taxonomy" id="35608"/>
    <lineage>
        <taxon>Eukaryota</taxon>
        <taxon>Viridiplantae</taxon>
        <taxon>Streptophyta</taxon>
        <taxon>Embryophyta</taxon>
        <taxon>Tracheophyta</taxon>
        <taxon>Spermatophyta</taxon>
        <taxon>Magnoliopsida</taxon>
        <taxon>eudicotyledons</taxon>
        <taxon>Gunneridae</taxon>
        <taxon>Pentapetalae</taxon>
        <taxon>asterids</taxon>
        <taxon>campanulids</taxon>
        <taxon>Asterales</taxon>
        <taxon>Asteraceae</taxon>
        <taxon>Asteroideae</taxon>
        <taxon>Anthemideae</taxon>
        <taxon>Artemisiinae</taxon>
        <taxon>Artemisia</taxon>
    </lineage>
</organism>
<feature type="domain" description="Protein kinase" evidence="13">
    <location>
        <begin position="595"/>
        <end position="857"/>
    </location>
</feature>
<keyword evidence="15" id="KW-1185">Reference proteome</keyword>
<dbReference type="FunFam" id="1.10.510.10:FF:001294">
    <property type="entry name" value="CDPK-related kinase 3"/>
    <property type="match status" value="1"/>
</dbReference>
<dbReference type="PROSITE" id="PS00108">
    <property type="entry name" value="PROTEIN_KINASE_ST"/>
    <property type="match status" value="1"/>
</dbReference>
<evidence type="ECO:0000256" key="5">
    <source>
        <dbReference type="ARBA" id="ARBA00022737"/>
    </source>
</evidence>
<evidence type="ECO:0000256" key="3">
    <source>
        <dbReference type="ARBA" id="ARBA00022527"/>
    </source>
</evidence>
<evidence type="ECO:0000256" key="11">
    <source>
        <dbReference type="PROSITE-ProRule" id="PRU10141"/>
    </source>
</evidence>
<dbReference type="PANTHER" id="PTHR24349">
    <property type="entry name" value="SERINE/THREONINE-PROTEIN KINASE"/>
    <property type="match status" value="1"/>
</dbReference>
<dbReference type="FunFam" id="3.30.200.20:FF:000101">
    <property type="entry name" value="CDPK-related kinase 1"/>
    <property type="match status" value="1"/>
</dbReference>
<keyword evidence="8 11" id="KW-0067">ATP-binding</keyword>
<evidence type="ECO:0000256" key="8">
    <source>
        <dbReference type="ARBA" id="ARBA00022840"/>
    </source>
</evidence>
<name>A0A2U1NMS5_ARTAN</name>
<evidence type="ECO:0000313" key="15">
    <source>
        <dbReference type="Proteomes" id="UP000245207"/>
    </source>
</evidence>